<evidence type="ECO:0000259" key="2">
    <source>
        <dbReference type="PROSITE" id="PS50215"/>
    </source>
</evidence>
<dbReference type="AlphaFoldDB" id="A0A915Q2G5"/>
<dbReference type="PANTHER" id="PTHR11905">
    <property type="entry name" value="ADAM A DISINTEGRIN AND METALLOPROTEASE DOMAIN"/>
    <property type="match status" value="1"/>
</dbReference>
<feature type="binding site" evidence="1">
    <location>
        <position position="308"/>
    </location>
    <ligand>
        <name>Zn(2+)</name>
        <dbReference type="ChEBI" id="CHEBI:29105"/>
        <note>catalytic</note>
    </ligand>
</feature>
<dbReference type="InterPro" id="IPR024079">
    <property type="entry name" value="MetalloPept_cat_dom_sf"/>
</dbReference>
<dbReference type="GO" id="GO:0006508">
    <property type="term" value="P:proteolysis"/>
    <property type="evidence" value="ECO:0007669"/>
    <property type="project" value="InterPro"/>
</dbReference>
<organism evidence="3 4">
    <name type="scientific">Setaria digitata</name>
    <dbReference type="NCBI Taxonomy" id="48799"/>
    <lineage>
        <taxon>Eukaryota</taxon>
        <taxon>Metazoa</taxon>
        <taxon>Ecdysozoa</taxon>
        <taxon>Nematoda</taxon>
        <taxon>Chromadorea</taxon>
        <taxon>Rhabditida</taxon>
        <taxon>Spirurina</taxon>
        <taxon>Spiruromorpha</taxon>
        <taxon>Filarioidea</taxon>
        <taxon>Setariidae</taxon>
        <taxon>Setaria</taxon>
    </lineage>
</organism>
<dbReference type="Gene3D" id="3.40.390.10">
    <property type="entry name" value="Collagenase (Catalytic Domain)"/>
    <property type="match status" value="1"/>
</dbReference>
<dbReference type="InterPro" id="IPR001590">
    <property type="entry name" value="Peptidase_M12B"/>
</dbReference>
<dbReference type="GO" id="GO:0004222">
    <property type="term" value="F:metalloendopeptidase activity"/>
    <property type="evidence" value="ECO:0007669"/>
    <property type="project" value="InterPro"/>
</dbReference>
<reference evidence="4" key="1">
    <citation type="submission" date="2022-11" db="UniProtKB">
        <authorList>
            <consortium name="WormBaseParasite"/>
        </authorList>
    </citation>
    <scope>IDENTIFICATION</scope>
</reference>
<keyword evidence="3" id="KW-1185">Reference proteome</keyword>
<protein>
    <submittedName>
        <fullName evidence="4">Peptidase M12B domain-containing protein</fullName>
    </submittedName>
</protein>
<sequence length="411" mass="46718">MTANNKQINLALQPSVQWLVSPHLKTVFWNERGGGRLNVGQVPSSCHYQHKSEEVYAAKGVIVTPNEVYVLHPLPDRHVHRFDHHSRNDSDPGLHVLYKREAARKEFCGLESTITSMELTEDENEVSEDVFTVGQRLSEEGKLIVELAIFVDEMLWKLFSSKYGTTASDKLQDYALTMLNNIQIMYHQPSAVPQLSFHVVRFEVLTTQPSIMAAHLHNNGHAQKYLDRFCRYQRSLGLRDWDHALMLTGFPFHHILDPSEMFETYDIHRGTGSRSISGIARLDGMCDPWNSCTLAEGLDFTSAFIGTHELGHSVGMRHDEPYCPSKHIMSSSLGPGKVTWSTCSLRDYHAFLQRLDSRGKNCLRVSNLPQKLTMRTDLKPGQVYNADMQCYIMHGQGYRQVVISTTNIQLS</sequence>
<feature type="active site" evidence="1">
    <location>
        <position position="309"/>
    </location>
</feature>
<accession>A0A915Q2G5</accession>
<feature type="domain" description="Peptidase M12B" evidence="2">
    <location>
        <begin position="143"/>
        <end position="354"/>
    </location>
</feature>
<name>A0A915Q2G5_9BILA</name>
<dbReference type="SUPFAM" id="SSF55486">
    <property type="entry name" value="Metalloproteases ('zincins'), catalytic domain"/>
    <property type="match status" value="1"/>
</dbReference>
<dbReference type="WBParaSite" id="sdigi.contig8.g960.t1">
    <property type="protein sequence ID" value="sdigi.contig8.g960.t1"/>
    <property type="gene ID" value="sdigi.contig8.g960"/>
</dbReference>
<feature type="binding site" evidence="1">
    <location>
        <position position="318"/>
    </location>
    <ligand>
        <name>Zn(2+)</name>
        <dbReference type="ChEBI" id="CHEBI:29105"/>
        <note>catalytic</note>
    </ligand>
</feature>
<dbReference type="Proteomes" id="UP000887581">
    <property type="component" value="Unplaced"/>
</dbReference>
<evidence type="ECO:0000256" key="1">
    <source>
        <dbReference type="PROSITE-ProRule" id="PRU00276"/>
    </source>
</evidence>
<proteinExistence type="predicted"/>
<dbReference type="Pfam" id="PF01421">
    <property type="entry name" value="Reprolysin"/>
    <property type="match status" value="1"/>
</dbReference>
<evidence type="ECO:0000313" key="4">
    <source>
        <dbReference type="WBParaSite" id="sdigi.contig8.g960.t1"/>
    </source>
</evidence>
<comment type="caution">
    <text evidence="1">Lacks conserved residue(s) required for the propagation of feature annotation.</text>
</comment>
<keyword evidence="1" id="KW-0862">Zinc</keyword>
<dbReference type="PROSITE" id="PS50215">
    <property type="entry name" value="ADAM_MEPRO"/>
    <property type="match status" value="1"/>
</dbReference>
<dbReference type="GO" id="GO:0046872">
    <property type="term" value="F:metal ion binding"/>
    <property type="evidence" value="ECO:0007669"/>
    <property type="project" value="UniProtKB-KW"/>
</dbReference>
<feature type="binding site" evidence="1">
    <location>
        <position position="312"/>
    </location>
    <ligand>
        <name>Zn(2+)</name>
        <dbReference type="ChEBI" id="CHEBI:29105"/>
        <note>catalytic</note>
    </ligand>
</feature>
<keyword evidence="1" id="KW-0479">Metal-binding</keyword>
<dbReference type="PANTHER" id="PTHR11905:SF247">
    <property type="entry name" value="PEPTIDASE M12B DOMAIN-CONTAINING PROTEIN"/>
    <property type="match status" value="1"/>
</dbReference>
<evidence type="ECO:0000313" key="3">
    <source>
        <dbReference type="Proteomes" id="UP000887581"/>
    </source>
</evidence>